<dbReference type="AlphaFoldDB" id="X0SKK3"/>
<evidence type="ECO:0000313" key="7">
    <source>
        <dbReference type="EMBL" id="GAF81534.1"/>
    </source>
</evidence>
<evidence type="ECO:0000256" key="2">
    <source>
        <dbReference type="ARBA" id="ARBA00022692"/>
    </source>
</evidence>
<protein>
    <recommendedName>
        <fullName evidence="6">TonB C-terminal domain-containing protein</fullName>
    </recommendedName>
</protein>
<sequence>FKLTISPEDSSGFSLNIAPSKDISPEPEDHLTENELDLLRYLSSAMSTQRPLGRSPSTETYGARISSPGKASFNINQIDISPWARDVVEKIQKNWAIPTFQDDDGKNVVEITVSIGKNGDLLNVGIRNSSAHPTLDQAALNAVRMSAPFPKLPDNFPNDNLETHFLFQYNE</sequence>
<dbReference type="EMBL" id="BARS01000714">
    <property type="protein sequence ID" value="GAF81534.1"/>
    <property type="molecule type" value="Genomic_DNA"/>
</dbReference>
<dbReference type="PROSITE" id="PS52015">
    <property type="entry name" value="TONB_CTD"/>
    <property type="match status" value="1"/>
</dbReference>
<feature type="region of interest" description="Disordered" evidence="5">
    <location>
        <begin position="47"/>
        <end position="66"/>
    </location>
</feature>
<keyword evidence="3" id="KW-1133">Transmembrane helix</keyword>
<accession>X0SKK3</accession>
<dbReference type="Gene3D" id="3.30.1150.10">
    <property type="match status" value="1"/>
</dbReference>
<dbReference type="SUPFAM" id="SSF74653">
    <property type="entry name" value="TolA/TonB C-terminal domain"/>
    <property type="match status" value="1"/>
</dbReference>
<feature type="region of interest" description="Disordered" evidence="5">
    <location>
        <begin position="1"/>
        <end position="29"/>
    </location>
</feature>
<keyword evidence="2" id="KW-0812">Transmembrane</keyword>
<evidence type="ECO:0000256" key="4">
    <source>
        <dbReference type="ARBA" id="ARBA00023136"/>
    </source>
</evidence>
<proteinExistence type="predicted"/>
<keyword evidence="4" id="KW-0472">Membrane</keyword>
<feature type="compositionally biased region" description="Polar residues" evidence="5">
    <location>
        <begin position="47"/>
        <end position="60"/>
    </location>
</feature>
<dbReference type="InterPro" id="IPR006260">
    <property type="entry name" value="TonB/TolA_C"/>
</dbReference>
<evidence type="ECO:0000256" key="1">
    <source>
        <dbReference type="ARBA" id="ARBA00004167"/>
    </source>
</evidence>
<gene>
    <name evidence="7" type="ORF">S01H1_01614</name>
</gene>
<dbReference type="Pfam" id="PF13103">
    <property type="entry name" value="TonB_2"/>
    <property type="match status" value="1"/>
</dbReference>
<evidence type="ECO:0000259" key="6">
    <source>
        <dbReference type="PROSITE" id="PS52015"/>
    </source>
</evidence>
<evidence type="ECO:0000256" key="3">
    <source>
        <dbReference type="ARBA" id="ARBA00022989"/>
    </source>
</evidence>
<name>X0SKK3_9ZZZZ</name>
<dbReference type="GO" id="GO:0016020">
    <property type="term" value="C:membrane"/>
    <property type="evidence" value="ECO:0007669"/>
    <property type="project" value="UniProtKB-SubCell"/>
</dbReference>
<dbReference type="NCBIfam" id="TIGR01352">
    <property type="entry name" value="tonB_Cterm"/>
    <property type="match status" value="1"/>
</dbReference>
<comment type="subcellular location">
    <subcellularLocation>
        <location evidence="1">Membrane</location>
        <topology evidence="1">Single-pass membrane protein</topology>
    </subcellularLocation>
</comment>
<dbReference type="GO" id="GO:0055085">
    <property type="term" value="P:transmembrane transport"/>
    <property type="evidence" value="ECO:0007669"/>
    <property type="project" value="InterPro"/>
</dbReference>
<organism evidence="7">
    <name type="scientific">marine sediment metagenome</name>
    <dbReference type="NCBI Taxonomy" id="412755"/>
    <lineage>
        <taxon>unclassified sequences</taxon>
        <taxon>metagenomes</taxon>
        <taxon>ecological metagenomes</taxon>
    </lineage>
</organism>
<feature type="domain" description="TonB C-terminal" evidence="6">
    <location>
        <begin position="82"/>
        <end position="171"/>
    </location>
</feature>
<evidence type="ECO:0000256" key="5">
    <source>
        <dbReference type="SAM" id="MobiDB-lite"/>
    </source>
</evidence>
<reference evidence="7" key="1">
    <citation type="journal article" date="2014" name="Front. Microbiol.">
        <title>High frequency of phylogenetically diverse reductive dehalogenase-homologous genes in deep subseafloor sedimentary metagenomes.</title>
        <authorList>
            <person name="Kawai M."/>
            <person name="Futagami T."/>
            <person name="Toyoda A."/>
            <person name="Takaki Y."/>
            <person name="Nishi S."/>
            <person name="Hori S."/>
            <person name="Arai W."/>
            <person name="Tsubouchi T."/>
            <person name="Morono Y."/>
            <person name="Uchiyama I."/>
            <person name="Ito T."/>
            <person name="Fujiyama A."/>
            <person name="Inagaki F."/>
            <person name="Takami H."/>
        </authorList>
    </citation>
    <scope>NUCLEOTIDE SEQUENCE</scope>
    <source>
        <strain evidence="7">Expedition CK06-06</strain>
    </source>
</reference>
<comment type="caution">
    <text evidence="7">The sequence shown here is derived from an EMBL/GenBank/DDBJ whole genome shotgun (WGS) entry which is preliminary data.</text>
</comment>
<feature type="non-terminal residue" evidence="7">
    <location>
        <position position="1"/>
    </location>
</feature>
<dbReference type="InterPro" id="IPR037682">
    <property type="entry name" value="TonB_C"/>
</dbReference>